<dbReference type="OrthoDB" id="94039at2759"/>
<dbReference type="AlphaFoldDB" id="A0A2A9NF84"/>
<dbReference type="Proteomes" id="UP000242287">
    <property type="component" value="Unassembled WGS sequence"/>
</dbReference>
<accession>A0A2A9NF84</accession>
<dbReference type="InterPro" id="IPR000073">
    <property type="entry name" value="AB_hydrolase_1"/>
</dbReference>
<evidence type="ECO:0000259" key="1">
    <source>
        <dbReference type="Pfam" id="PF12697"/>
    </source>
</evidence>
<gene>
    <name evidence="2" type="ORF">AMATHDRAFT_155281</name>
</gene>
<feature type="domain" description="AB hydrolase-1" evidence="1">
    <location>
        <begin position="54"/>
        <end position="231"/>
    </location>
</feature>
<keyword evidence="3" id="KW-1185">Reference proteome</keyword>
<proteinExistence type="predicted"/>
<dbReference type="InterPro" id="IPR029058">
    <property type="entry name" value="AB_hydrolase_fold"/>
</dbReference>
<dbReference type="STRING" id="703135.A0A2A9NF84"/>
<feature type="non-terminal residue" evidence="2">
    <location>
        <position position="235"/>
    </location>
</feature>
<evidence type="ECO:0000313" key="3">
    <source>
        <dbReference type="Proteomes" id="UP000242287"/>
    </source>
</evidence>
<organism evidence="2 3">
    <name type="scientific">Amanita thiersii Skay4041</name>
    <dbReference type="NCBI Taxonomy" id="703135"/>
    <lineage>
        <taxon>Eukaryota</taxon>
        <taxon>Fungi</taxon>
        <taxon>Dikarya</taxon>
        <taxon>Basidiomycota</taxon>
        <taxon>Agaricomycotina</taxon>
        <taxon>Agaricomycetes</taxon>
        <taxon>Agaricomycetidae</taxon>
        <taxon>Agaricales</taxon>
        <taxon>Pluteineae</taxon>
        <taxon>Amanitaceae</taxon>
        <taxon>Amanita</taxon>
    </lineage>
</organism>
<name>A0A2A9NF84_9AGAR</name>
<dbReference type="Gene3D" id="3.40.50.1820">
    <property type="entry name" value="alpha/beta hydrolase"/>
    <property type="match status" value="1"/>
</dbReference>
<evidence type="ECO:0000313" key="2">
    <source>
        <dbReference type="EMBL" id="PFH46372.1"/>
    </source>
</evidence>
<protein>
    <recommendedName>
        <fullName evidence="1">AB hydrolase-1 domain-containing protein</fullName>
    </recommendedName>
</protein>
<dbReference type="Pfam" id="PF12697">
    <property type="entry name" value="Abhydrolase_6"/>
    <property type="match status" value="1"/>
</dbReference>
<reference evidence="2 3" key="1">
    <citation type="submission" date="2014-02" db="EMBL/GenBank/DDBJ databases">
        <title>Transposable element dynamics among asymbiotic and ectomycorrhizal Amanita fungi.</title>
        <authorList>
            <consortium name="DOE Joint Genome Institute"/>
            <person name="Hess J."/>
            <person name="Skrede I."/>
            <person name="Wolfe B."/>
            <person name="LaButti K."/>
            <person name="Ohm R.A."/>
            <person name="Grigoriev I.V."/>
            <person name="Pringle A."/>
        </authorList>
    </citation>
    <scope>NUCLEOTIDE SEQUENCE [LARGE SCALE GENOMIC DNA]</scope>
    <source>
        <strain evidence="2 3">SKay4041</strain>
    </source>
</reference>
<sequence>MQLSVESFTCPPRAGCPFHTTAKRYWLPPTSEADPTITITPTTSEHHNDEGLTLILLHSTSFHKETWEPTLIKIFACARQPGSPIKLREAWMLDCPNHGEAAAYNQEILKQKEHAETFTCVKYAQAAHSFLTAGVNDGVKVDFHERKLVGIGHSLGANTILLLQHLEPRLVFSSLVIIEPMLSPEGPEHFANLRRRLVATAYERRDVWSSKENARRYFLERMARDWDQRVCNLFV</sequence>
<dbReference type="SUPFAM" id="SSF53474">
    <property type="entry name" value="alpha/beta-Hydrolases"/>
    <property type="match status" value="1"/>
</dbReference>
<dbReference type="EMBL" id="KZ302200">
    <property type="protein sequence ID" value="PFH46372.1"/>
    <property type="molecule type" value="Genomic_DNA"/>
</dbReference>